<comment type="caution">
    <text evidence="1">The sequence shown here is derived from an EMBL/GenBank/DDBJ whole genome shotgun (WGS) entry which is preliminary data.</text>
</comment>
<accession>A0A4R5FAH5</accession>
<organism evidence="1 2">
    <name type="scientific">Nonomuraea mesophila</name>
    <dbReference type="NCBI Taxonomy" id="2530382"/>
    <lineage>
        <taxon>Bacteria</taxon>
        <taxon>Bacillati</taxon>
        <taxon>Actinomycetota</taxon>
        <taxon>Actinomycetes</taxon>
        <taxon>Streptosporangiales</taxon>
        <taxon>Streptosporangiaceae</taxon>
        <taxon>Nonomuraea</taxon>
    </lineage>
</organism>
<dbReference type="AlphaFoldDB" id="A0A4R5FAH5"/>
<name>A0A4R5FAH5_9ACTN</name>
<reference evidence="1 2" key="1">
    <citation type="submission" date="2019-03" db="EMBL/GenBank/DDBJ databases">
        <title>Draft genome sequences of novel Actinobacteria.</title>
        <authorList>
            <person name="Sahin N."/>
            <person name="Ay H."/>
            <person name="Saygin H."/>
        </authorList>
    </citation>
    <scope>NUCLEOTIDE SEQUENCE [LARGE SCALE GENOMIC DNA]</scope>
    <source>
        <strain evidence="1 2">6K102</strain>
    </source>
</reference>
<dbReference type="EMBL" id="SMLD01000066">
    <property type="protein sequence ID" value="TDE45730.1"/>
    <property type="molecule type" value="Genomic_DNA"/>
</dbReference>
<protein>
    <submittedName>
        <fullName evidence="1">Uncharacterized protein</fullName>
    </submittedName>
</protein>
<proteinExistence type="predicted"/>
<evidence type="ECO:0000313" key="2">
    <source>
        <dbReference type="Proteomes" id="UP000295136"/>
    </source>
</evidence>
<sequence length="91" mass="10043">MARLRPAGVHTDGCTLTQHSWDRGMELAGRQLLTEATGIAVFFAAPELSAQRADTATLLADAEGRDWGEEAARHRRLLERLDQHMTQTEAS</sequence>
<evidence type="ECO:0000313" key="1">
    <source>
        <dbReference type="EMBL" id="TDE45730.1"/>
    </source>
</evidence>
<dbReference type="Proteomes" id="UP000295136">
    <property type="component" value="Unassembled WGS sequence"/>
</dbReference>
<keyword evidence="2" id="KW-1185">Reference proteome</keyword>
<gene>
    <name evidence="1" type="ORF">E1295_24100</name>
</gene>